<evidence type="ECO:0000256" key="4">
    <source>
        <dbReference type="ARBA" id="ARBA00023163"/>
    </source>
</evidence>
<comment type="caution">
    <text evidence="8">The sequence shown here is derived from an EMBL/GenBank/DDBJ whole genome shotgun (WGS) entry which is preliminary data.</text>
</comment>
<feature type="compositionally biased region" description="Basic and acidic residues" evidence="6">
    <location>
        <begin position="40"/>
        <end position="52"/>
    </location>
</feature>
<dbReference type="PROSITE" id="PS50863">
    <property type="entry name" value="B3"/>
    <property type="match status" value="1"/>
</dbReference>
<dbReference type="AlphaFoldDB" id="A0A4S4EXQ7"/>
<dbReference type="PANTHER" id="PTHR31541:SF28">
    <property type="entry name" value="TF-B3 DOMAIN-CONTAINING PROTEIN"/>
    <property type="match status" value="1"/>
</dbReference>
<evidence type="ECO:0000256" key="5">
    <source>
        <dbReference type="ARBA" id="ARBA00023242"/>
    </source>
</evidence>
<name>A0A4S4EXQ7_CAMSN</name>
<evidence type="ECO:0000313" key="9">
    <source>
        <dbReference type="Proteomes" id="UP000306102"/>
    </source>
</evidence>
<dbReference type="SUPFAM" id="SSF101936">
    <property type="entry name" value="DNA-binding pseudobarrel domain"/>
    <property type="match status" value="1"/>
</dbReference>
<reference evidence="8 9" key="1">
    <citation type="journal article" date="2018" name="Proc. Natl. Acad. Sci. U.S.A.">
        <title>Draft genome sequence of Camellia sinensis var. sinensis provides insights into the evolution of the tea genome and tea quality.</title>
        <authorList>
            <person name="Wei C."/>
            <person name="Yang H."/>
            <person name="Wang S."/>
            <person name="Zhao J."/>
            <person name="Liu C."/>
            <person name="Gao L."/>
            <person name="Xia E."/>
            <person name="Lu Y."/>
            <person name="Tai Y."/>
            <person name="She G."/>
            <person name="Sun J."/>
            <person name="Cao H."/>
            <person name="Tong W."/>
            <person name="Gao Q."/>
            <person name="Li Y."/>
            <person name="Deng W."/>
            <person name="Jiang X."/>
            <person name="Wang W."/>
            <person name="Chen Q."/>
            <person name="Zhang S."/>
            <person name="Li H."/>
            <person name="Wu J."/>
            <person name="Wang P."/>
            <person name="Li P."/>
            <person name="Shi C."/>
            <person name="Zheng F."/>
            <person name="Jian J."/>
            <person name="Huang B."/>
            <person name="Shan D."/>
            <person name="Shi M."/>
            <person name="Fang C."/>
            <person name="Yue Y."/>
            <person name="Li F."/>
            <person name="Li D."/>
            <person name="Wei S."/>
            <person name="Han B."/>
            <person name="Jiang C."/>
            <person name="Yin Y."/>
            <person name="Xia T."/>
            <person name="Zhang Z."/>
            <person name="Bennetzen J.L."/>
            <person name="Zhao S."/>
            <person name="Wan X."/>
        </authorList>
    </citation>
    <scope>NUCLEOTIDE SEQUENCE [LARGE SCALE GENOMIC DNA]</scope>
    <source>
        <strain evidence="9">cv. Shuchazao</strain>
        <tissue evidence="8">Leaf</tissue>
    </source>
</reference>
<keyword evidence="2" id="KW-0805">Transcription regulation</keyword>
<dbReference type="EMBL" id="SDRB02001191">
    <property type="protein sequence ID" value="THG21833.1"/>
    <property type="molecule type" value="Genomic_DNA"/>
</dbReference>
<dbReference type="CDD" id="cd10017">
    <property type="entry name" value="B3_DNA"/>
    <property type="match status" value="1"/>
</dbReference>
<accession>A0A4S4EXQ7</accession>
<organism evidence="8 9">
    <name type="scientific">Camellia sinensis var. sinensis</name>
    <name type="common">China tea</name>
    <dbReference type="NCBI Taxonomy" id="542762"/>
    <lineage>
        <taxon>Eukaryota</taxon>
        <taxon>Viridiplantae</taxon>
        <taxon>Streptophyta</taxon>
        <taxon>Embryophyta</taxon>
        <taxon>Tracheophyta</taxon>
        <taxon>Spermatophyta</taxon>
        <taxon>Magnoliopsida</taxon>
        <taxon>eudicotyledons</taxon>
        <taxon>Gunneridae</taxon>
        <taxon>Pentapetalae</taxon>
        <taxon>asterids</taxon>
        <taxon>Ericales</taxon>
        <taxon>Theaceae</taxon>
        <taxon>Camellia</taxon>
    </lineage>
</organism>
<dbReference type="GO" id="GO:0005634">
    <property type="term" value="C:nucleus"/>
    <property type="evidence" value="ECO:0007669"/>
    <property type="project" value="UniProtKB-SubCell"/>
</dbReference>
<evidence type="ECO:0000313" key="8">
    <source>
        <dbReference type="EMBL" id="THG21833.1"/>
    </source>
</evidence>
<evidence type="ECO:0000256" key="2">
    <source>
        <dbReference type="ARBA" id="ARBA00023015"/>
    </source>
</evidence>
<dbReference type="GO" id="GO:0003677">
    <property type="term" value="F:DNA binding"/>
    <property type="evidence" value="ECO:0007669"/>
    <property type="project" value="UniProtKB-KW"/>
</dbReference>
<dbReference type="InterPro" id="IPR005508">
    <property type="entry name" value="At2g31720-like"/>
</dbReference>
<dbReference type="Gene3D" id="2.40.330.10">
    <property type="entry name" value="DNA-binding pseudobarrel domain"/>
    <property type="match status" value="1"/>
</dbReference>
<keyword evidence="5" id="KW-0539">Nucleus</keyword>
<protein>
    <recommendedName>
        <fullName evidence="7">TF-B3 domain-containing protein</fullName>
    </recommendedName>
</protein>
<feature type="domain" description="TF-B3" evidence="7">
    <location>
        <begin position="216"/>
        <end position="323"/>
    </location>
</feature>
<proteinExistence type="predicted"/>
<comment type="subcellular location">
    <subcellularLocation>
        <location evidence="1">Nucleus</location>
    </subcellularLocation>
</comment>
<dbReference type="PANTHER" id="PTHR31541">
    <property type="entry name" value="B3 DOMAIN PLANT PROTEIN-RELATED"/>
    <property type="match status" value="1"/>
</dbReference>
<evidence type="ECO:0000256" key="6">
    <source>
        <dbReference type="SAM" id="MobiDB-lite"/>
    </source>
</evidence>
<dbReference type="STRING" id="542762.A0A4S4EXQ7"/>
<sequence length="338" mass="38532">MFLSREIGDGEIGKISEIGDIWEEGEDSGGTAAIVIGEIGDWRDGRRERTLEEPPPPPSVRSEIGEIGGGRGQRRSRRHHRRREEHLQRERGETTLERKRKTENNLEASNNNAIVGDKDNELEELKKQHESAALILSNMKFLELDNQTADDLRIMKKKFIGSFGADPDGENMTRSQESSDIMDHEHGVAIDGLTLPRLPPVKELEGLIGICCVHFEKQLTESDVKDNLSRISIPKSIIEKFLKPLMNSKEDLVSGISVTTYDSRGNEYPMKFKTWASKIHVLTEGWKGFCRANKLKAHPDWVTIWMFRHIKTEKLCFVVMARRFPIYQSIIKRSSKKG</sequence>
<dbReference type="InterPro" id="IPR015300">
    <property type="entry name" value="DNA-bd_pseudobarrel_sf"/>
</dbReference>
<evidence type="ECO:0000256" key="1">
    <source>
        <dbReference type="ARBA" id="ARBA00004123"/>
    </source>
</evidence>
<evidence type="ECO:0000256" key="3">
    <source>
        <dbReference type="ARBA" id="ARBA00023125"/>
    </source>
</evidence>
<keyword evidence="3" id="KW-0238">DNA-binding</keyword>
<dbReference type="SMART" id="SM01019">
    <property type="entry name" value="B3"/>
    <property type="match status" value="1"/>
</dbReference>
<feature type="compositionally biased region" description="Basic and acidic residues" evidence="6">
    <location>
        <begin position="84"/>
        <end position="104"/>
    </location>
</feature>
<dbReference type="Proteomes" id="UP000306102">
    <property type="component" value="Unassembled WGS sequence"/>
</dbReference>
<feature type="compositionally biased region" description="Basic residues" evidence="6">
    <location>
        <begin position="72"/>
        <end position="83"/>
    </location>
</feature>
<gene>
    <name evidence="8" type="ORF">TEA_001439</name>
</gene>
<keyword evidence="9" id="KW-1185">Reference proteome</keyword>
<dbReference type="InterPro" id="IPR003340">
    <property type="entry name" value="B3_DNA-bd"/>
</dbReference>
<evidence type="ECO:0000259" key="7">
    <source>
        <dbReference type="PROSITE" id="PS50863"/>
    </source>
</evidence>
<keyword evidence="4" id="KW-0804">Transcription</keyword>
<feature type="region of interest" description="Disordered" evidence="6">
    <location>
        <begin position="39"/>
        <end position="108"/>
    </location>
</feature>
<dbReference type="Pfam" id="PF02362">
    <property type="entry name" value="B3"/>
    <property type="match status" value="1"/>
</dbReference>